<dbReference type="EMBL" id="JAINUF010000007">
    <property type="protein sequence ID" value="KAJ8354673.1"/>
    <property type="molecule type" value="Genomic_DNA"/>
</dbReference>
<comment type="caution">
    <text evidence="4">The sequence shown here is derived from an EMBL/GenBank/DDBJ whole genome shotgun (WGS) entry which is preliminary data.</text>
</comment>
<keyword evidence="5" id="KW-1185">Reference proteome</keyword>
<sequence length="246" mass="26694">MGRCAFVWWLLVQPKTGLIIYRNTNAKVITVTGSSETADKACILIIPSTRISDTGTYYCAVSDSRTAYYGNGTTLVVTERGVKDITMEILVPGTQPLEPSAPVTVVCLVSGVDPSKSRVHWEVEGKVKNTELPQAHALASDTLRTWLSVPGHSWARGVPVTCVLETAKGLNLNRTISRTGIWTPNPCIYLLAAMGGASFLVLVTSVLTVCVVWQKHNRLNGLFLSRTQGDDVMPSARRSATDFANE</sequence>
<organism evidence="4 5">
    <name type="scientific">Synaphobranchus kaupii</name>
    <name type="common">Kaup's arrowtooth eel</name>
    <dbReference type="NCBI Taxonomy" id="118154"/>
    <lineage>
        <taxon>Eukaryota</taxon>
        <taxon>Metazoa</taxon>
        <taxon>Chordata</taxon>
        <taxon>Craniata</taxon>
        <taxon>Vertebrata</taxon>
        <taxon>Euteleostomi</taxon>
        <taxon>Actinopterygii</taxon>
        <taxon>Neopterygii</taxon>
        <taxon>Teleostei</taxon>
        <taxon>Anguilliformes</taxon>
        <taxon>Synaphobranchidae</taxon>
        <taxon>Synaphobranchus</taxon>
    </lineage>
</organism>
<dbReference type="PROSITE" id="PS50835">
    <property type="entry name" value="IG_LIKE"/>
    <property type="match status" value="1"/>
</dbReference>
<feature type="transmembrane region" description="Helical" evidence="1">
    <location>
        <begin position="188"/>
        <end position="213"/>
    </location>
</feature>
<evidence type="ECO:0000313" key="4">
    <source>
        <dbReference type="EMBL" id="KAJ8354673.1"/>
    </source>
</evidence>
<name>A0A9Q1FBI5_SYNKA</name>
<dbReference type="InterPro" id="IPR007110">
    <property type="entry name" value="Ig-like_dom"/>
</dbReference>
<dbReference type="InterPro" id="IPR013783">
    <property type="entry name" value="Ig-like_fold"/>
</dbReference>
<proteinExistence type="predicted"/>
<evidence type="ECO:0000313" key="5">
    <source>
        <dbReference type="Proteomes" id="UP001152622"/>
    </source>
</evidence>
<evidence type="ECO:0000256" key="2">
    <source>
        <dbReference type="SAM" id="SignalP"/>
    </source>
</evidence>
<keyword evidence="2" id="KW-0732">Signal</keyword>
<keyword evidence="1" id="KW-1133">Transmembrane helix</keyword>
<feature type="signal peptide" evidence="2">
    <location>
        <begin position="1"/>
        <end position="17"/>
    </location>
</feature>
<keyword evidence="1" id="KW-0812">Transmembrane</keyword>
<dbReference type="OrthoDB" id="6103117at2759"/>
<dbReference type="Gene3D" id="2.60.40.10">
    <property type="entry name" value="Immunoglobulins"/>
    <property type="match status" value="2"/>
</dbReference>
<accession>A0A9Q1FBI5</accession>
<dbReference type="InterPro" id="IPR036179">
    <property type="entry name" value="Ig-like_dom_sf"/>
</dbReference>
<reference evidence="4" key="1">
    <citation type="journal article" date="2023" name="Science">
        <title>Genome structures resolve the early diversification of teleost fishes.</title>
        <authorList>
            <person name="Parey E."/>
            <person name="Louis A."/>
            <person name="Montfort J."/>
            <person name="Bouchez O."/>
            <person name="Roques C."/>
            <person name="Iampietro C."/>
            <person name="Lluch J."/>
            <person name="Castinel A."/>
            <person name="Donnadieu C."/>
            <person name="Desvignes T."/>
            <person name="Floi Bucao C."/>
            <person name="Jouanno E."/>
            <person name="Wen M."/>
            <person name="Mejri S."/>
            <person name="Dirks R."/>
            <person name="Jansen H."/>
            <person name="Henkel C."/>
            <person name="Chen W.J."/>
            <person name="Zahm M."/>
            <person name="Cabau C."/>
            <person name="Klopp C."/>
            <person name="Thompson A.W."/>
            <person name="Robinson-Rechavi M."/>
            <person name="Braasch I."/>
            <person name="Lecointre G."/>
            <person name="Bobe J."/>
            <person name="Postlethwait J.H."/>
            <person name="Berthelot C."/>
            <person name="Roest Crollius H."/>
            <person name="Guiguen Y."/>
        </authorList>
    </citation>
    <scope>NUCLEOTIDE SEQUENCE</scope>
    <source>
        <strain evidence="4">WJC10195</strain>
    </source>
</reference>
<dbReference type="Pfam" id="PF07686">
    <property type="entry name" value="V-set"/>
    <property type="match status" value="1"/>
</dbReference>
<dbReference type="InterPro" id="IPR013106">
    <property type="entry name" value="Ig_V-set"/>
</dbReference>
<dbReference type="AlphaFoldDB" id="A0A9Q1FBI5"/>
<gene>
    <name evidence="4" type="ORF">SKAU_G00222400</name>
</gene>
<keyword evidence="1" id="KW-0472">Membrane</keyword>
<evidence type="ECO:0000256" key="1">
    <source>
        <dbReference type="SAM" id="Phobius"/>
    </source>
</evidence>
<dbReference type="SUPFAM" id="SSF48726">
    <property type="entry name" value="Immunoglobulin"/>
    <property type="match status" value="2"/>
</dbReference>
<feature type="chain" id="PRO_5040276845" description="Ig-like domain-containing protein" evidence="2">
    <location>
        <begin position="18"/>
        <end position="246"/>
    </location>
</feature>
<dbReference type="Proteomes" id="UP001152622">
    <property type="component" value="Chromosome 7"/>
</dbReference>
<protein>
    <recommendedName>
        <fullName evidence="3">Ig-like domain-containing protein</fullName>
    </recommendedName>
</protein>
<feature type="domain" description="Ig-like" evidence="3">
    <location>
        <begin position="83"/>
        <end position="177"/>
    </location>
</feature>
<evidence type="ECO:0000259" key="3">
    <source>
        <dbReference type="PROSITE" id="PS50835"/>
    </source>
</evidence>